<evidence type="ECO:0000259" key="2">
    <source>
        <dbReference type="PROSITE" id="PS51724"/>
    </source>
</evidence>
<feature type="compositionally biased region" description="Basic and acidic residues" evidence="1">
    <location>
        <begin position="393"/>
        <end position="409"/>
    </location>
</feature>
<dbReference type="InterPro" id="IPR052026">
    <property type="entry name" value="ExeA_AAA_ATPase_DNA-bind"/>
</dbReference>
<feature type="domain" description="SPOR" evidence="2">
    <location>
        <begin position="493"/>
        <end position="571"/>
    </location>
</feature>
<accession>A0A4P9VJ03</accession>
<feature type="region of interest" description="Disordered" evidence="1">
    <location>
        <begin position="331"/>
        <end position="356"/>
    </location>
</feature>
<dbReference type="PANTHER" id="PTHR35894">
    <property type="entry name" value="GENERAL SECRETION PATHWAY PROTEIN A-RELATED"/>
    <property type="match status" value="1"/>
</dbReference>
<dbReference type="Pfam" id="PF05036">
    <property type="entry name" value="SPOR"/>
    <property type="match status" value="1"/>
</dbReference>
<evidence type="ECO:0000313" key="3">
    <source>
        <dbReference type="EMBL" id="RDH42187.1"/>
    </source>
</evidence>
<dbReference type="InterPro" id="IPR003593">
    <property type="entry name" value="AAA+_ATPase"/>
</dbReference>
<dbReference type="GO" id="GO:0042834">
    <property type="term" value="F:peptidoglycan binding"/>
    <property type="evidence" value="ECO:0007669"/>
    <property type="project" value="InterPro"/>
</dbReference>
<feature type="compositionally biased region" description="Basic and acidic residues" evidence="1">
    <location>
        <begin position="441"/>
        <end position="465"/>
    </location>
</feature>
<dbReference type="SUPFAM" id="SSF52540">
    <property type="entry name" value="P-loop containing nucleoside triphosphate hydrolases"/>
    <property type="match status" value="1"/>
</dbReference>
<dbReference type="InterPro" id="IPR027417">
    <property type="entry name" value="P-loop_NTPase"/>
</dbReference>
<evidence type="ECO:0000313" key="4">
    <source>
        <dbReference type="Proteomes" id="UP000257039"/>
    </source>
</evidence>
<feature type="compositionally biased region" description="Polar residues" evidence="1">
    <location>
        <begin position="382"/>
        <end position="392"/>
    </location>
</feature>
<proteinExistence type="predicted"/>
<feature type="region of interest" description="Disordered" evidence="1">
    <location>
        <begin position="371"/>
        <end position="481"/>
    </location>
</feature>
<evidence type="ECO:0000256" key="1">
    <source>
        <dbReference type="SAM" id="MobiDB-lite"/>
    </source>
</evidence>
<dbReference type="SMART" id="SM00382">
    <property type="entry name" value="AAA"/>
    <property type="match status" value="1"/>
</dbReference>
<keyword evidence="4" id="KW-1185">Reference proteome</keyword>
<reference evidence="3 4" key="1">
    <citation type="submission" date="2017-04" db="EMBL/GenBank/DDBJ databases">
        <title>Draft genome sequence of Zooshikella ganghwensis VG4 isolated from Red Sea sediments.</title>
        <authorList>
            <person name="Rehman Z."/>
            <person name="Alam I."/>
            <person name="Kamau A."/>
            <person name="Bajic V."/>
            <person name="Leiknes T."/>
        </authorList>
    </citation>
    <scope>NUCLEOTIDE SEQUENCE [LARGE SCALE GENOMIC DNA]</scope>
    <source>
        <strain evidence="3 4">VG4</strain>
    </source>
</reference>
<dbReference type="AlphaFoldDB" id="A0A4P9VJ03"/>
<sequence length="583" mass="64620">MALSVDGRLMTNPAKASSDQLAKSDFLRIYGMARNPFVDQGELGLFFSGAGRGEVLKQIQHLLTFTHLLLLVTGKEGSGKTHLCKVLLQEIAGDNPLIVSGTVGMGITEFLNEVTRHYTPRKSLPVTRVDYEALLKNLLAEFARPQKLILLIDNAHKLDPQLISLLVSWASVAEKENYPVHIVLFSLPQLQKTLQAHPNLNSQDLLHEIQLEELSREDTKKYVNHCLESTGLSNLFELNSEDLDKIYNLSDGDFSKVNFYAHEVLFGSMSTRQDSNKYGIPTKHLIAASAVALFLLLLVIIQQFMSVDERVVSDEQAVVVINDEEVKPAVDIPRWDSSTAQPPSTEKSPENGEVPTTVMDIELPTVAVTDNESPATAKQKVNDTQEQGSVQPNERKVSADTPAKKDVAGNEKATSVNNTEDTLSGTVVRDQSSSPASPETPVKEVKAEKPPVTEEKPAKKAETVKPKPASKPQTTKTTPVAKKYSGDGAWFLAQSNKYYVLQVLGTSSEAAARTFIQRHKNNPQLKYFKTRHKGQPWFVVAYGRYSSHERATAAIKKLSSSLQQQSPWPRSLQNIQQEIRKYN</sequence>
<feature type="compositionally biased region" description="Polar residues" evidence="1">
    <location>
        <begin position="336"/>
        <end position="346"/>
    </location>
</feature>
<dbReference type="RefSeq" id="WP_094785725.1">
    <property type="nucleotide sequence ID" value="NZ_NDXW01000001.1"/>
</dbReference>
<feature type="compositionally biased region" description="Polar residues" evidence="1">
    <location>
        <begin position="412"/>
        <end position="437"/>
    </location>
</feature>
<name>A0A4P9VJ03_9GAMM</name>
<gene>
    <name evidence="3" type="ORF">B9G39_01300</name>
</gene>
<dbReference type="EMBL" id="NDXW01000001">
    <property type="protein sequence ID" value="RDH42187.1"/>
    <property type="molecule type" value="Genomic_DNA"/>
</dbReference>
<organism evidence="3 4">
    <name type="scientific">Zooshikella ganghwensis</name>
    <dbReference type="NCBI Taxonomy" id="202772"/>
    <lineage>
        <taxon>Bacteria</taxon>
        <taxon>Pseudomonadati</taxon>
        <taxon>Pseudomonadota</taxon>
        <taxon>Gammaproteobacteria</taxon>
        <taxon>Oceanospirillales</taxon>
        <taxon>Zooshikellaceae</taxon>
        <taxon>Zooshikella</taxon>
    </lineage>
</organism>
<dbReference type="InterPro" id="IPR049945">
    <property type="entry name" value="AAA_22"/>
</dbReference>
<comment type="caution">
    <text evidence="3">The sequence shown here is derived from an EMBL/GenBank/DDBJ whole genome shotgun (WGS) entry which is preliminary data.</text>
</comment>
<dbReference type="PROSITE" id="PS51724">
    <property type="entry name" value="SPOR"/>
    <property type="match status" value="1"/>
</dbReference>
<dbReference type="PANTHER" id="PTHR35894:SF1">
    <property type="entry name" value="PHOSPHORIBULOKINASE _ URIDINE KINASE FAMILY"/>
    <property type="match status" value="1"/>
</dbReference>
<dbReference type="SUPFAM" id="SSF110997">
    <property type="entry name" value="Sporulation related repeat"/>
    <property type="match status" value="1"/>
</dbReference>
<dbReference type="Gene3D" id="3.40.50.300">
    <property type="entry name" value="P-loop containing nucleotide triphosphate hydrolases"/>
    <property type="match status" value="1"/>
</dbReference>
<dbReference type="InterPro" id="IPR036680">
    <property type="entry name" value="SPOR-like_sf"/>
</dbReference>
<dbReference type="InterPro" id="IPR007730">
    <property type="entry name" value="SPOR-like_dom"/>
</dbReference>
<dbReference type="Proteomes" id="UP000257039">
    <property type="component" value="Unassembled WGS sequence"/>
</dbReference>
<dbReference type="GO" id="GO:0016887">
    <property type="term" value="F:ATP hydrolysis activity"/>
    <property type="evidence" value="ECO:0007669"/>
    <property type="project" value="InterPro"/>
</dbReference>
<dbReference type="Pfam" id="PF13401">
    <property type="entry name" value="AAA_22"/>
    <property type="match status" value="1"/>
</dbReference>
<protein>
    <recommendedName>
        <fullName evidence="2">SPOR domain-containing protein</fullName>
    </recommendedName>
</protein>
<dbReference type="Gene3D" id="3.30.70.1070">
    <property type="entry name" value="Sporulation related repeat"/>
    <property type="match status" value="1"/>
</dbReference>